<gene>
    <name evidence="1" type="ORF">GL284_15060</name>
</gene>
<keyword evidence="2" id="KW-1185">Reference proteome</keyword>
<dbReference type="EMBL" id="WMII01000015">
    <property type="protein sequence ID" value="MTH65591.1"/>
    <property type="molecule type" value="Genomic_DNA"/>
</dbReference>
<evidence type="ECO:0000313" key="1">
    <source>
        <dbReference type="EMBL" id="MTH65591.1"/>
    </source>
</evidence>
<sequence>MTPAFRIVVDGQDRSAIIADRLISLVVNDEDGTKSDRVEIELDNRDGRVAFPEVEAQLEVSLGFAGQTLSLMGVYRVDGVSGRGPARSISITATAADLKGDIRAPRTRGWPKPTLGQIVSAIASEAGLRPVVAASLRDIGWDWLAQTAESNLHFLTRLAADLDATCKPAGGALVVQRRGEGVTAAGDALTAPVLTAARLSDWSWSWRGRTVYRAAE</sequence>
<dbReference type="SUPFAM" id="SSF69279">
    <property type="entry name" value="Phage tail proteins"/>
    <property type="match status" value="1"/>
</dbReference>
<name>A0A6L6J115_9RHOB</name>
<evidence type="ECO:0000313" key="2">
    <source>
        <dbReference type="Proteomes" id="UP000478740"/>
    </source>
</evidence>
<dbReference type="RefSeq" id="WP_155045472.1">
    <property type="nucleotide sequence ID" value="NZ_WMIH01000015.1"/>
</dbReference>
<proteinExistence type="predicted"/>
<feature type="non-terminal residue" evidence="1">
    <location>
        <position position="216"/>
    </location>
</feature>
<protein>
    <submittedName>
        <fullName evidence="1">Phage tail protein</fullName>
    </submittedName>
</protein>
<comment type="caution">
    <text evidence="1">The sequence shown here is derived from an EMBL/GenBank/DDBJ whole genome shotgun (WGS) entry which is preliminary data.</text>
</comment>
<reference evidence="1 2" key="1">
    <citation type="submission" date="2019-11" db="EMBL/GenBank/DDBJ databases">
        <authorList>
            <person name="Dong K."/>
        </authorList>
    </citation>
    <scope>NUCLEOTIDE SEQUENCE [LARGE SCALE GENOMIC DNA]</scope>
    <source>
        <strain evidence="1 2">DK608</strain>
    </source>
</reference>
<dbReference type="Proteomes" id="UP000478740">
    <property type="component" value="Unassembled WGS sequence"/>
</dbReference>
<organism evidence="1 2">
    <name type="scientific">Paracoccus shanxieyensis</name>
    <dbReference type="NCBI Taxonomy" id="2675752"/>
    <lineage>
        <taxon>Bacteria</taxon>
        <taxon>Pseudomonadati</taxon>
        <taxon>Pseudomonadota</taxon>
        <taxon>Alphaproteobacteria</taxon>
        <taxon>Rhodobacterales</taxon>
        <taxon>Paracoccaceae</taxon>
        <taxon>Paracoccus</taxon>
    </lineage>
</organism>
<accession>A0A6L6J115</accession>
<dbReference type="AlphaFoldDB" id="A0A6L6J115"/>